<dbReference type="PANTHER" id="PTHR44757:SF2">
    <property type="entry name" value="BIOFILM ARCHITECTURE MAINTENANCE PROTEIN MBAA"/>
    <property type="match status" value="1"/>
</dbReference>
<dbReference type="PROSITE" id="PS50112">
    <property type="entry name" value="PAS"/>
    <property type="match status" value="1"/>
</dbReference>
<protein>
    <recommendedName>
        <fullName evidence="7">Diguanylate cyclase</fullName>
    </recommendedName>
</protein>
<dbReference type="SMART" id="SM00267">
    <property type="entry name" value="GGDEF"/>
    <property type="match status" value="1"/>
</dbReference>
<evidence type="ECO:0000256" key="1">
    <source>
        <dbReference type="ARBA" id="ARBA00001946"/>
    </source>
</evidence>
<dbReference type="SMART" id="SM00091">
    <property type="entry name" value="PAS"/>
    <property type="match status" value="1"/>
</dbReference>
<dbReference type="NCBIfam" id="TIGR00254">
    <property type="entry name" value="GGDEF"/>
    <property type="match status" value="1"/>
</dbReference>
<dbReference type="Gene3D" id="1.10.3210.10">
    <property type="entry name" value="Hypothetical protein af1432"/>
    <property type="match status" value="1"/>
</dbReference>
<dbReference type="SUPFAM" id="SSF55073">
    <property type="entry name" value="Nucleotide cyclase"/>
    <property type="match status" value="1"/>
</dbReference>
<evidence type="ECO:0000259" key="2">
    <source>
        <dbReference type="PROSITE" id="PS50112"/>
    </source>
</evidence>
<dbReference type="SUPFAM" id="SSF109604">
    <property type="entry name" value="HD-domain/PDEase-like"/>
    <property type="match status" value="1"/>
</dbReference>
<dbReference type="InterPro" id="IPR029787">
    <property type="entry name" value="Nucleotide_cyclase"/>
</dbReference>
<evidence type="ECO:0000313" key="6">
    <source>
        <dbReference type="Proteomes" id="UP000055136"/>
    </source>
</evidence>
<sequence>MGVNETLLDFVFPISKATLNQFLTNISYGVVFSDEHGKTLYANNKMEQILGYQTAEINGKTLETFFIPKDRHKLNSVLQTTLSTRGHRAEKHLEAVAVNRAGVEIPVAISFNLIREGERQLIFCLVQDISQQVTLQKELYQQAITDSLTGLYNRRYFDQRLFEEFTRANRYSRPFSVVIIDIDGFKQANDLHGHSFGDEMLIKATDTFKTVLREGDSIYRYGGDEFAMLLPETSKEGGIEVAERLKSMFATRFSSNEKRVRLSLSIGVSSYPEDGMDEKNLISAADRRMYSAKDSGGNMVSAYDEVTYLNDDTSLLLRSLCSLAALMEKSRGLTSRGLSHSQSTRTLSIEIAHRLGLSDERIALLEQAAILHDIGNITVPAAVLCKKNALSDEERLEIRKHTMIGEEIIEMLDTTHEQKELQALKRIIGEHHERIDGSGYPRGLKNSAISIEARILAAADAYNAMVSERPYRKPMTQTQALQEMQKLAGTLYDTEVVSHLLQIRSNQ</sequence>
<dbReference type="CDD" id="cd01949">
    <property type="entry name" value="GGDEF"/>
    <property type="match status" value="1"/>
</dbReference>
<dbReference type="CDD" id="cd00077">
    <property type="entry name" value="HDc"/>
    <property type="match status" value="1"/>
</dbReference>
<dbReference type="SUPFAM" id="SSF55785">
    <property type="entry name" value="PYP-like sensor domain (PAS domain)"/>
    <property type="match status" value="1"/>
</dbReference>
<dbReference type="STRING" id="1748243.Tel_10020"/>
<dbReference type="InterPro" id="IPR037522">
    <property type="entry name" value="HD_GYP_dom"/>
</dbReference>
<accession>A0A0S2TE76</accession>
<dbReference type="InterPro" id="IPR052155">
    <property type="entry name" value="Biofilm_reg_signaling"/>
</dbReference>
<gene>
    <name evidence="5" type="ORF">Tel_10020</name>
</gene>
<feature type="domain" description="GGDEF" evidence="3">
    <location>
        <begin position="173"/>
        <end position="305"/>
    </location>
</feature>
<dbReference type="InterPro" id="IPR000014">
    <property type="entry name" value="PAS"/>
</dbReference>
<dbReference type="AlphaFoldDB" id="A0A0S2TE76"/>
<dbReference type="InterPro" id="IPR003607">
    <property type="entry name" value="HD/PDEase_dom"/>
</dbReference>
<organism evidence="5 6">
    <name type="scientific">Candidatus Tenderia electrophaga</name>
    <dbReference type="NCBI Taxonomy" id="1748243"/>
    <lineage>
        <taxon>Bacteria</taxon>
        <taxon>Pseudomonadati</taxon>
        <taxon>Pseudomonadota</taxon>
        <taxon>Gammaproteobacteria</taxon>
        <taxon>Candidatus Tenderiales</taxon>
        <taxon>Candidatus Tenderiaceae</taxon>
        <taxon>Candidatus Tenderia</taxon>
    </lineage>
</organism>
<dbReference type="Proteomes" id="UP000055136">
    <property type="component" value="Chromosome"/>
</dbReference>
<dbReference type="Pfam" id="PF00990">
    <property type="entry name" value="GGDEF"/>
    <property type="match status" value="1"/>
</dbReference>
<reference evidence="5" key="1">
    <citation type="submission" date="2015-10" db="EMBL/GenBank/DDBJ databases">
        <title>Description of Candidatus Tenderia electrophaga gen. nov, sp. nov., an Uncultivated Electroautotroph from a Biocathode Enrichment.</title>
        <authorList>
            <person name="Eddie B.J."/>
            <person name="Malanoski A.P."/>
            <person name="Wang Z."/>
            <person name="Hall R.J."/>
            <person name="Oh S.D."/>
            <person name="Heiner C."/>
            <person name="Lin B."/>
            <person name="Strycharz-Glaven S.M."/>
        </authorList>
    </citation>
    <scope>NUCLEOTIDE SEQUENCE [LARGE SCALE GENOMIC DNA]</scope>
    <source>
        <strain evidence="5">NRL1</strain>
    </source>
</reference>
<evidence type="ECO:0000259" key="4">
    <source>
        <dbReference type="PROSITE" id="PS51832"/>
    </source>
</evidence>
<proteinExistence type="predicted"/>
<dbReference type="CDD" id="cd00130">
    <property type="entry name" value="PAS"/>
    <property type="match status" value="1"/>
</dbReference>
<dbReference type="SMART" id="SM00471">
    <property type="entry name" value="HDc"/>
    <property type="match status" value="1"/>
</dbReference>
<dbReference type="GO" id="GO:0008081">
    <property type="term" value="F:phosphoric diester hydrolase activity"/>
    <property type="evidence" value="ECO:0007669"/>
    <property type="project" value="UniProtKB-ARBA"/>
</dbReference>
<dbReference type="PROSITE" id="PS50887">
    <property type="entry name" value="GGDEF"/>
    <property type="match status" value="1"/>
</dbReference>
<evidence type="ECO:0008006" key="7">
    <source>
        <dbReference type="Google" id="ProtNLM"/>
    </source>
</evidence>
<dbReference type="InterPro" id="IPR035965">
    <property type="entry name" value="PAS-like_dom_sf"/>
</dbReference>
<dbReference type="Pfam" id="PF13426">
    <property type="entry name" value="PAS_9"/>
    <property type="match status" value="1"/>
</dbReference>
<dbReference type="Pfam" id="PF13487">
    <property type="entry name" value="HD_5"/>
    <property type="match status" value="1"/>
</dbReference>
<keyword evidence="6" id="KW-1185">Reference proteome</keyword>
<name>A0A0S2TE76_9GAMM</name>
<dbReference type="KEGG" id="tee:Tel_10020"/>
<dbReference type="Gene3D" id="3.30.70.270">
    <property type="match status" value="1"/>
</dbReference>
<dbReference type="EMBL" id="CP013099">
    <property type="protein sequence ID" value="ALP53456.1"/>
    <property type="molecule type" value="Genomic_DNA"/>
</dbReference>
<comment type="cofactor">
    <cofactor evidence="1">
        <name>Mg(2+)</name>
        <dbReference type="ChEBI" id="CHEBI:18420"/>
    </cofactor>
</comment>
<dbReference type="PANTHER" id="PTHR44757">
    <property type="entry name" value="DIGUANYLATE CYCLASE DGCP"/>
    <property type="match status" value="1"/>
</dbReference>
<dbReference type="PROSITE" id="PS51832">
    <property type="entry name" value="HD_GYP"/>
    <property type="match status" value="1"/>
</dbReference>
<dbReference type="Gene3D" id="3.30.450.20">
    <property type="entry name" value="PAS domain"/>
    <property type="match status" value="1"/>
</dbReference>
<feature type="domain" description="HD-GYP" evidence="4">
    <location>
        <begin position="315"/>
        <end position="507"/>
    </location>
</feature>
<evidence type="ECO:0000259" key="3">
    <source>
        <dbReference type="PROSITE" id="PS50887"/>
    </source>
</evidence>
<dbReference type="InterPro" id="IPR043128">
    <property type="entry name" value="Rev_trsase/Diguanyl_cyclase"/>
</dbReference>
<dbReference type="FunFam" id="3.30.70.270:FF:000001">
    <property type="entry name" value="Diguanylate cyclase domain protein"/>
    <property type="match status" value="1"/>
</dbReference>
<feature type="domain" description="PAS" evidence="2">
    <location>
        <begin position="15"/>
        <end position="85"/>
    </location>
</feature>
<evidence type="ECO:0000313" key="5">
    <source>
        <dbReference type="EMBL" id="ALP53456.1"/>
    </source>
</evidence>
<dbReference type="InterPro" id="IPR000160">
    <property type="entry name" value="GGDEF_dom"/>
</dbReference>
<dbReference type="NCBIfam" id="TIGR00229">
    <property type="entry name" value="sensory_box"/>
    <property type="match status" value="1"/>
</dbReference>